<organism evidence="7 9">
    <name type="scientific">Tepidimonas ignava</name>
    <dbReference type="NCBI Taxonomy" id="114249"/>
    <lineage>
        <taxon>Bacteria</taxon>
        <taxon>Pseudomonadati</taxon>
        <taxon>Pseudomonadota</taxon>
        <taxon>Betaproteobacteria</taxon>
        <taxon>Burkholderiales</taxon>
        <taxon>Tepidimonas</taxon>
    </lineage>
</organism>
<feature type="binding site" evidence="6">
    <location>
        <position position="184"/>
    </location>
    <ligand>
        <name>S-adenosyl-L-methionine</name>
        <dbReference type="ChEBI" id="CHEBI:59789"/>
    </ligand>
</feature>
<comment type="function">
    <text evidence="6">Methylates ribosomal protein L11.</text>
</comment>
<dbReference type="PIRSF" id="PIRSF000401">
    <property type="entry name" value="RPL11_MTase"/>
    <property type="match status" value="1"/>
</dbReference>
<dbReference type="PANTHER" id="PTHR43648">
    <property type="entry name" value="ELECTRON TRANSFER FLAVOPROTEIN BETA SUBUNIT LYSINE METHYLTRANSFERASE"/>
    <property type="match status" value="1"/>
</dbReference>
<evidence type="ECO:0000256" key="2">
    <source>
        <dbReference type="ARBA" id="ARBA00022490"/>
    </source>
</evidence>
<keyword evidence="3 6" id="KW-0489">Methyltransferase</keyword>
<dbReference type="EMBL" id="SMAH01000015">
    <property type="protein sequence ID" value="TCS95272.1"/>
    <property type="molecule type" value="Genomic_DNA"/>
</dbReference>
<dbReference type="RefSeq" id="WP_390617154.1">
    <property type="nucleotide sequence ID" value="NZ_JBKBMZ010000001.1"/>
</dbReference>
<name>A0A4R3L731_9BURK</name>
<dbReference type="InterPro" id="IPR050078">
    <property type="entry name" value="Ribosomal_L11_MeTrfase_PrmA"/>
</dbReference>
<evidence type="ECO:0000313" key="9">
    <source>
        <dbReference type="Proteomes" id="UP000295536"/>
    </source>
</evidence>
<protein>
    <recommendedName>
        <fullName evidence="6">Ribosomal protein L11 methyltransferase</fullName>
        <shortName evidence="6">L11 Mtase</shortName>
        <ecNumber evidence="6">2.1.1.-</ecNumber>
    </recommendedName>
</protein>
<dbReference type="InterPro" id="IPR004498">
    <property type="entry name" value="Ribosomal_PrmA_MeTrfase"/>
</dbReference>
<keyword evidence="7" id="KW-0689">Ribosomal protein</keyword>
<reference evidence="7 9" key="1">
    <citation type="submission" date="2019-03" db="EMBL/GenBank/DDBJ databases">
        <title>Genomic Encyclopedia of Type Strains, Phase IV (KMG-IV): sequencing the most valuable type-strain genomes for metagenomic binning, comparative biology and taxonomic classification.</title>
        <authorList>
            <person name="Goeker M."/>
        </authorList>
    </citation>
    <scope>NUCLEOTIDE SEQUENCE [LARGE SCALE GENOMIC DNA]</scope>
    <source>
        <strain evidence="7 9">DSM 12034</strain>
    </source>
</reference>
<dbReference type="GO" id="GO:0005840">
    <property type="term" value="C:ribosome"/>
    <property type="evidence" value="ECO:0007669"/>
    <property type="project" value="UniProtKB-KW"/>
</dbReference>
<dbReference type="Proteomes" id="UP000295536">
    <property type="component" value="Unassembled WGS sequence"/>
</dbReference>
<keyword evidence="7" id="KW-0687">Ribonucleoprotein</keyword>
<dbReference type="Pfam" id="PF06325">
    <property type="entry name" value="PrmA"/>
    <property type="match status" value="1"/>
</dbReference>
<evidence type="ECO:0000256" key="5">
    <source>
        <dbReference type="ARBA" id="ARBA00022691"/>
    </source>
</evidence>
<dbReference type="CDD" id="cd02440">
    <property type="entry name" value="AdoMet_MTases"/>
    <property type="match status" value="1"/>
</dbReference>
<dbReference type="GO" id="GO:0016279">
    <property type="term" value="F:protein-lysine N-methyltransferase activity"/>
    <property type="evidence" value="ECO:0007669"/>
    <property type="project" value="TreeGrafter"/>
</dbReference>
<dbReference type="GO" id="GO:0005829">
    <property type="term" value="C:cytosol"/>
    <property type="evidence" value="ECO:0007669"/>
    <property type="project" value="TreeGrafter"/>
</dbReference>
<accession>A0A4R3L731</accession>
<dbReference type="Proteomes" id="UP000315577">
    <property type="component" value="Unassembled WGS sequence"/>
</dbReference>
<evidence type="ECO:0000313" key="8">
    <source>
        <dbReference type="EMBL" id="TSE19789.1"/>
    </source>
</evidence>
<dbReference type="GO" id="GO:0032259">
    <property type="term" value="P:methylation"/>
    <property type="evidence" value="ECO:0007669"/>
    <property type="project" value="UniProtKB-KW"/>
</dbReference>
<dbReference type="NCBIfam" id="TIGR00406">
    <property type="entry name" value="prmA"/>
    <property type="match status" value="1"/>
</dbReference>
<evidence type="ECO:0000256" key="1">
    <source>
        <dbReference type="ARBA" id="ARBA00009741"/>
    </source>
</evidence>
<dbReference type="EC" id="2.1.1.-" evidence="6"/>
<dbReference type="EMBL" id="VJNC01000015">
    <property type="protein sequence ID" value="TSE19789.1"/>
    <property type="molecule type" value="Genomic_DNA"/>
</dbReference>
<gene>
    <name evidence="6 8" type="primary">prmA</name>
    <name evidence="7" type="ORF">EDC36_11521</name>
    <name evidence="8" type="ORF">Tigna_02116</name>
</gene>
<keyword evidence="10" id="KW-1185">Reference proteome</keyword>
<dbReference type="HAMAP" id="MF_00735">
    <property type="entry name" value="Methyltr_PrmA"/>
    <property type="match status" value="1"/>
</dbReference>
<keyword evidence="4 6" id="KW-0808">Transferase</keyword>
<reference evidence="8 10" key="2">
    <citation type="submission" date="2019-07" db="EMBL/GenBank/DDBJ databases">
        <title>Tepidimonas ignava SPS-1037 draft genome.</title>
        <authorList>
            <person name="Da Costa M.S."/>
            <person name="Froufe H.J.C."/>
            <person name="Egas C."/>
            <person name="Albuquerque L."/>
        </authorList>
    </citation>
    <scope>NUCLEOTIDE SEQUENCE [LARGE SCALE GENOMIC DNA]</scope>
    <source>
        <strain evidence="8 10">SPS-1037</strain>
    </source>
</reference>
<evidence type="ECO:0000313" key="7">
    <source>
        <dbReference type="EMBL" id="TCS95272.1"/>
    </source>
</evidence>
<keyword evidence="5 6" id="KW-0949">S-adenosyl-L-methionine</keyword>
<evidence type="ECO:0000256" key="3">
    <source>
        <dbReference type="ARBA" id="ARBA00022603"/>
    </source>
</evidence>
<comment type="similarity">
    <text evidence="1 6">Belongs to the methyltransferase superfamily. PrmA family.</text>
</comment>
<evidence type="ECO:0000256" key="4">
    <source>
        <dbReference type="ARBA" id="ARBA00022679"/>
    </source>
</evidence>
<evidence type="ECO:0000313" key="10">
    <source>
        <dbReference type="Proteomes" id="UP000315577"/>
    </source>
</evidence>
<feature type="binding site" evidence="6">
    <location>
        <position position="163"/>
    </location>
    <ligand>
        <name>S-adenosyl-L-methionine</name>
        <dbReference type="ChEBI" id="CHEBI:59789"/>
    </ligand>
</feature>
<proteinExistence type="inferred from homology"/>
<comment type="caution">
    <text evidence="7">The sequence shown here is derived from an EMBL/GenBank/DDBJ whole genome shotgun (WGS) entry which is preliminary data.</text>
</comment>
<keyword evidence="2 6" id="KW-0963">Cytoplasm</keyword>
<dbReference type="Gene3D" id="3.40.50.150">
    <property type="entry name" value="Vaccinia Virus protein VP39"/>
    <property type="match status" value="1"/>
</dbReference>
<dbReference type="InterPro" id="IPR029063">
    <property type="entry name" value="SAM-dependent_MTases_sf"/>
</dbReference>
<comment type="catalytic activity">
    <reaction evidence="6">
        <text>L-lysyl-[protein] + 3 S-adenosyl-L-methionine = N(6),N(6),N(6)-trimethyl-L-lysyl-[protein] + 3 S-adenosyl-L-homocysteine + 3 H(+)</text>
        <dbReference type="Rhea" id="RHEA:54192"/>
        <dbReference type="Rhea" id="RHEA-COMP:9752"/>
        <dbReference type="Rhea" id="RHEA-COMP:13826"/>
        <dbReference type="ChEBI" id="CHEBI:15378"/>
        <dbReference type="ChEBI" id="CHEBI:29969"/>
        <dbReference type="ChEBI" id="CHEBI:57856"/>
        <dbReference type="ChEBI" id="CHEBI:59789"/>
        <dbReference type="ChEBI" id="CHEBI:61961"/>
    </reaction>
</comment>
<dbReference type="SUPFAM" id="SSF53335">
    <property type="entry name" value="S-adenosyl-L-methionine-dependent methyltransferases"/>
    <property type="match status" value="1"/>
</dbReference>
<sequence length="310" mass="32574">MSVPEPTSGAAARWFELVLRVPEPRVEDVCDALEALDALSVSVEDADADTTAERALFGEPGLPPPAAGWQHSRVVALFDTEAQAREAAALLAPQDFFAECAVLGVRPVADTDWVRLTQAQFDPVPITPAFWIVPSWHEPPAQARTVIRLDPGLAFGTGTHPTTHMCLRWIATHGVAGRRVLDYGCGSGILAIAAAKHGAAAVDAVDIDPAAVQATEANATANGVTLRAGLPELAQGPYDVVLANILATPLKVLAPLLSSLVAPGGHLVLAGILQRQADELRDAYAPWLALQVHDALDGWILMTGTRTAAA</sequence>
<comment type="subcellular location">
    <subcellularLocation>
        <location evidence="6">Cytoplasm</location>
    </subcellularLocation>
</comment>
<evidence type="ECO:0000256" key="6">
    <source>
        <dbReference type="HAMAP-Rule" id="MF_00735"/>
    </source>
</evidence>
<dbReference type="PANTHER" id="PTHR43648:SF1">
    <property type="entry name" value="ELECTRON TRANSFER FLAVOPROTEIN BETA SUBUNIT LYSINE METHYLTRANSFERASE"/>
    <property type="match status" value="1"/>
</dbReference>
<feature type="binding site" evidence="6">
    <location>
        <position position="206"/>
    </location>
    <ligand>
        <name>S-adenosyl-L-methionine</name>
        <dbReference type="ChEBI" id="CHEBI:59789"/>
    </ligand>
</feature>
<feature type="binding site" evidence="6">
    <location>
        <position position="244"/>
    </location>
    <ligand>
        <name>S-adenosyl-L-methionine</name>
        <dbReference type="ChEBI" id="CHEBI:59789"/>
    </ligand>
</feature>
<dbReference type="AlphaFoldDB" id="A0A4R3L731"/>